<feature type="compositionally biased region" description="Basic and acidic residues" evidence="4">
    <location>
        <begin position="1"/>
        <end position="11"/>
    </location>
</feature>
<keyword evidence="3" id="KW-0804">Transcription</keyword>
<dbReference type="SUPFAM" id="SSF46785">
    <property type="entry name" value="Winged helix' DNA-binding domain"/>
    <property type="match status" value="1"/>
</dbReference>
<dbReference type="InterPro" id="IPR036388">
    <property type="entry name" value="WH-like_DNA-bd_sf"/>
</dbReference>
<dbReference type="Gene3D" id="1.10.10.10">
    <property type="entry name" value="Winged helix-like DNA-binding domain superfamily/Winged helix DNA-binding domain"/>
    <property type="match status" value="1"/>
</dbReference>
<dbReference type="AlphaFoldDB" id="A3VG58"/>
<comment type="caution">
    <text evidence="6">The sequence shown here is derived from an EMBL/GenBank/DDBJ whole genome shotgun (WGS) entry which is preliminary data.</text>
</comment>
<dbReference type="GO" id="GO:0003700">
    <property type="term" value="F:DNA-binding transcription factor activity"/>
    <property type="evidence" value="ECO:0007669"/>
    <property type="project" value="InterPro"/>
</dbReference>
<dbReference type="Proteomes" id="UP000002931">
    <property type="component" value="Unassembled WGS sequence"/>
</dbReference>
<reference evidence="6 7" key="1">
    <citation type="journal article" date="2010" name="J. Bacteriol.">
        <title>Genome sequences of Pelagibaca bermudensis HTCC2601T and Maritimibacter alkaliphilus HTCC2654T, the type strains of two marine Roseobacter genera.</title>
        <authorList>
            <person name="Thrash J.C."/>
            <person name="Cho J.C."/>
            <person name="Ferriera S."/>
            <person name="Johnson J."/>
            <person name="Vergin K.L."/>
            <person name="Giovannoni S.J."/>
        </authorList>
    </citation>
    <scope>NUCLEOTIDE SEQUENCE [LARGE SCALE GENOMIC DNA]</scope>
    <source>
        <strain evidence="6 7">HTCC2654</strain>
    </source>
</reference>
<keyword evidence="1" id="KW-0805">Transcription regulation</keyword>
<sequence length="174" mass="19225">MAKDDKSKDGAGRCPEARISSPTRLGKAGHRVIDINTYIPYFLSSVNNALSSGASAQYLRDYGIGIVDWRVISMLAIEPGIPASRICSVVSLDKGATSRSLAKLAEVGMVTFETFENDPRRRKWTLSEAGYEIHDTILAAALERERKLIAGVDPDDLEAFLRVIRIMRRNVDDL</sequence>
<feature type="region of interest" description="Disordered" evidence="4">
    <location>
        <begin position="1"/>
        <end position="22"/>
    </location>
</feature>
<dbReference type="PANTHER" id="PTHR35790:SF4">
    <property type="entry name" value="HTH-TYPE TRANSCRIPTIONAL REGULATOR PCHR"/>
    <property type="match status" value="1"/>
</dbReference>
<dbReference type="GO" id="GO:0003677">
    <property type="term" value="F:DNA binding"/>
    <property type="evidence" value="ECO:0007669"/>
    <property type="project" value="UniProtKB-KW"/>
</dbReference>
<gene>
    <name evidence="6" type="ORF">RB2654_06979</name>
</gene>
<dbReference type="PANTHER" id="PTHR35790">
    <property type="entry name" value="HTH-TYPE TRANSCRIPTIONAL REGULATOR PCHR"/>
    <property type="match status" value="1"/>
</dbReference>
<keyword evidence="7" id="KW-1185">Reference proteome</keyword>
<protein>
    <submittedName>
        <fullName evidence="6">Transcriptional regulatory protein</fullName>
    </submittedName>
</protein>
<keyword evidence="2" id="KW-0238">DNA-binding</keyword>
<dbReference type="eggNOG" id="COG1846">
    <property type="taxonomic scope" value="Bacteria"/>
</dbReference>
<accession>A3VG58</accession>
<evidence type="ECO:0000259" key="5">
    <source>
        <dbReference type="PROSITE" id="PS50995"/>
    </source>
</evidence>
<evidence type="ECO:0000256" key="3">
    <source>
        <dbReference type="ARBA" id="ARBA00023163"/>
    </source>
</evidence>
<evidence type="ECO:0000256" key="1">
    <source>
        <dbReference type="ARBA" id="ARBA00023015"/>
    </source>
</evidence>
<dbReference type="InterPro" id="IPR036390">
    <property type="entry name" value="WH_DNA-bd_sf"/>
</dbReference>
<evidence type="ECO:0000313" key="6">
    <source>
        <dbReference type="EMBL" id="EAQ12834.1"/>
    </source>
</evidence>
<organism evidence="6 7">
    <name type="scientific">Maritimibacter alkaliphilus HTCC2654</name>
    <dbReference type="NCBI Taxonomy" id="314271"/>
    <lineage>
        <taxon>Bacteria</taxon>
        <taxon>Pseudomonadati</taxon>
        <taxon>Pseudomonadota</taxon>
        <taxon>Alphaproteobacteria</taxon>
        <taxon>Rhodobacterales</taxon>
        <taxon>Roseobacteraceae</taxon>
        <taxon>Maritimibacter</taxon>
    </lineage>
</organism>
<dbReference type="Pfam" id="PF12802">
    <property type="entry name" value="MarR_2"/>
    <property type="match status" value="1"/>
</dbReference>
<dbReference type="HOGENOM" id="CLU_083287_8_0_5"/>
<dbReference type="PROSITE" id="PS50995">
    <property type="entry name" value="HTH_MARR_2"/>
    <property type="match status" value="1"/>
</dbReference>
<dbReference type="EMBL" id="AAMT01000007">
    <property type="protein sequence ID" value="EAQ12834.1"/>
    <property type="molecule type" value="Genomic_DNA"/>
</dbReference>
<proteinExistence type="predicted"/>
<dbReference type="STRING" id="314271.RB2654_06979"/>
<evidence type="ECO:0000256" key="2">
    <source>
        <dbReference type="ARBA" id="ARBA00023125"/>
    </source>
</evidence>
<feature type="domain" description="HTH marR-type" evidence="5">
    <location>
        <begin position="36"/>
        <end position="169"/>
    </location>
</feature>
<dbReference type="InterPro" id="IPR052067">
    <property type="entry name" value="Metal_resp_HTH_trans_reg"/>
</dbReference>
<dbReference type="RefSeq" id="WP_008330034.1">
    <property type="nucleotide sequence ID" value="NZ_CH902578.1"/>
</dbReference>
<dbReference type="SMART" id="SM00347">
    <property type="entry name" value="HTH_MARR"/>
    <property type="match status" value="1"/>
</dbReference>
<evidence type="ECO:0000313" key="7">
    <source>
        <dbReference type="Proteomes" id="UP000002931"/>
    </source>
</evidence>
<name>A3VG58_9RHOB</name>
<evidence type="ECO:0000256" key="4">
    <source>
        <dbReference type="SAM" id="MobiDB-lite"/>
    </source>
</evidence>
<dbReference type="OrthoDB" id="8906692at2"/>
<dbReference type="InterPro" id="IPR000835">
    <property type="entry name" value="HTH_MarR-typ"/>
</dbReference>